<evidence type="ECO:0000256" key="3">
    <source>
        <dbReference type="ARBA" id="ARBA00022729"/>
    </source>
</evidence>
<dbReference type="GO" id="GO:0010976">
    <property type="term" value="P:positive regulation of neuron projection development"/>
    <property type="evidence" value="ECO:0007669"/>
    <property type="project" value="TreeGrafter"/>
</dbReference>
<evidence type="ECO:0000256" key="7">
    <source>
        <dbReference type="ARBA" id="ARBA00023170"/>
    </source>
</evidence>
<feature type="domain" description="Protein kinase" evidence="10">
    <location>
        <begin position="525"/>
        <end position="824"/>
    </location>
</feature>
<accession>A0A0K0FMU5</accession>
<reference evidence="12" key="2">
    <citation type="submission" date="2015-08" db="UniProtKB">
        <authorList>
            <consortium name="WormBaseParasite"/>
        </authorList>
    </citation>
    <scope>IDENTIFICATION</scope>
</reference>
<keyword evidence="11" id="KW-1185">Reference proteome</keyword>
<dbReference type="SUPFAM" id="SSF56112">
    <property type="entry name" value="Protein kinase-like (PK-like)"/>
    <property type="match status" value="1"/>
</dbReference>
<evidence type="ECO:0000256" key="1">
    <source>
        <dbReference type="ARBA" id="ARBA00004162"/>
    </source>
</evidence>
<dbReference type="GO" id="GO:0005524">
    <property type="term" value="F:ATP binding"/>
    <property type="evidence" value="ECO:0007669"/>
    <property type="project" value="InterPro"/>
</dbReference>
<dbReference type="CDD" id="cd00192">
    <property type="entry name" value="PTKc"/>
    <property type="match status" value="1"/>
</dbReference>
<dbReference type="InterPro" id="IPR011009">
    <property type="entry name" value="Kinase-like_dom_sf"/>
</dbReference>
<dbReference type="InterPro" id="IPR000719">
    <property type="entry name" value="Prot_kinase_dom"/>
</dbReference>
<evidence type="ECO:0000313" key="11">
    <source>
        <dbReference type="Proteomes" id="UP000035680"/>
    </source>
</evidence>
<keyword evidence="4" id="KW-0130">Cell adhesion</keyword>
<dbReference type="Pfam" id="PF07714">
    <property type="entry name" value="PK_Tyr_Ser-Thr"/>
    <property type="match status" value="1"/>
</dbReference>
<dbReference type="GO" id="GO:0051897">
    <property type="term" value="P:positive regulation of phosphatidylinositol 3-kinase/protein kinase B signal transduction"/>
    <property type="evidence" value="ECO:0007669"/>
    <property type="project" value="TreeGrafter"/>
</dbReference>
<dbReference type="Proteomes" id="UP000035680">
    <property type="component" value="Unassembled WGS sequence"/>
</dbReference>
<dbReference type="InterPro" id="IPR020635">
    <property type="entry name" value="Tyr_kinase_cat_dom"/>
</dbReference>
<feature type="transmembrane region" description="Helical" evidence="9">
    <location>
        <begin position="12"/>
        <end position="30"/>
    </location>
</feature>
<dbReference type="InterPro" id="IPR001245">
    <property type="entry name" value="Ser-Thr/Tyr_kinase_cat_dom"/>
</dbReference>
<comment type="subcellular location">
    <subcellularLocation>
        <location evidence="1">Cell membrane</location>
        <topology evidence="1">Single-pass membrane protein</topology>
    </subcellularLocation>
</comment>
<dbReference type="InterPro" id="IPR008266">
    <property type="entry name" value="Tyr_kinase_AS"/>
</dbReference>
<dbReference type="GO" id="GO:0043235">
    <property type="term" value="C:receptor complex"/>
    <property type="evidence" value="ECO:0007669"/>
    <property type="project" value="TreeGrafter"/>
</dbReference>
<dbReference type="PANTHER" id="PTHR24416:SF349">
    <property type="entry name" value="TYROSINE-PROTEIN KINASE RYK"/>
    <property type="match status" value="1"/>
</dbReference>
<dbReference type="SUPFAM" id="SSF52058">
    <property type="entry name" value="L domain-like"/>
    <property type="match status" value="1"/>
</dbReference>
<dbReference type="PROSITE" id="PS00109">
    <property type="entry name" value="PROTEIN_KINASE_TYR"/>
    <property type="match status" value="1"/>
</dbReference>
<evidence type="ECO:0000256" key="6">
    <source>
        <dbReference type="ARBA" id="ARBA00023136"/>
    </source>
</evidence>
<dbReference type="PRINTS" id="PR00109">
    <property type="entry name" value="TYRKINASE"/>
</dbReference>
<evidence type="ECO:0000313" key="12">
    <source>
        <dbReference type="WBParaSite" id="SVE_1032400.1"/>
    </source>
</evidence>
<keyword evidence="5 9" id="KW-1133">Transmembrane helix</keyword>
<keyword evidence="2 9" id="KW-0812">Transmembrane</keyword>
<keyword evidence="8" id="KW-0325">Glycoprotein</keyword>
<feature type="transmembrane region" description="Helical" evidence="9">
    <location>
        <begin position="440"/>
        <end position="461"/>
    </location>
</feature>
<dbReference type="Gene3D" id="3.30.200.20">
    <property type="entry name" value="Phosphorylase Kinase, domain 1"/>
    <property type="match status" value="1"/>
</dbReference>
<dbReference type="PANTHER" id="PTHR24416">
    <property type="entry name" value="TYROSINE-PROTEIN KINASE RECEPTOR"/>
    <property type="match status" value="1"/>
</dbReference>
<evidence type="ECO:0000256" key="9">
    <source>
        <dbReference type="SAM" id="Phobius"/>
    </source>
</evidence>
<keyword evidence="7" id="KW-0675">Receptor</keyword>
<reference evidence="11" key="1">
    <citation type="submission" date="2014-07" db="EMBL/GenBank/DDBJ databases">
        <authorList>
            <person name="Martin A.A"/>
            <person name="De Silva N."/>
        </authorList>
    </citation>
    <scope>NUCLEOTIDE SEQUENCE</scope>
</reference>
<dbReference type="GO" id="GO:0004714">
    <property type="term" value="F:transmembrane receptor protein tyrosine kinase activity"/>
    <property type="evidence" value="ECO:0007669"/>
    <property type="project" value="TreeGrafter"/>
</dbReference>
<dbReference type="WBParaSite" id="SVE_1032400.1">
    <property type="protein sequence ID" value="SVE_1032400.1"/>
    <property type="gene ID" value="SVE_1032400"/>
</dbReference>
<dbReference type="AlphaFoldDB" id="A0A0K0FMU5"/>
<dbReference type="GO" id="GO:0005886">
    <property type="term" value="C:plasma membrane"/>
    <property type="evidence" value="ECO:0007669"/>
    <property type="project" value="UniProtKB-SubCell"/>
</dbReference>
<dbReference type="InterPro" id="IPR032675">
    <property type="entry name" value="LRR_dom_sf"/>
</dbReference>
<protein>
    <submittedName>
        <fullName evidence="12">Protein kinase domain-containing protein</fullName>
    </submittedName>
</protein>
<dbReference type="SMART" id="SM00219">
    <property type="entry name" value="TyrKc"/>
    <property type="match status" value="1"/>
</dbReference>
<dbReference type="PROSITE" id="PS50011">
    <property type="entry name" value="PROTEIN_KINASE_DOM"/>
    <property type="match status" value="1"/>
</dbReference>
<evidence type="ECO:0000259" key="10">
    <source>
        <dbReference type="PROSITE" id="PS50011"/>
    </source>
</evidence>
<keyword evidence="6 9" id="KW-0472">Membrane</keyword>
<evidence type="ECO:0000256" key="4">
    <source>
        <dbReference type="ARBA" id="ARBA00022889"/>
    </source>
</evidence>
<keyword evidence="3" id="KW-0732">Signal</keyword>
<dbReference type="Gene3D" id="1.10.510.10">
    <property type="entry name" value="Transferase(Phosphotransferase) domain 1"/>
    <property type="match status" value="1"/>
</dbReference>
<sequence>MCQPYKKTERIVHMLLNLIILLTYYIKLVYGSCQIETTSAVCETFSDINYLNKSQLITNLKILACHIINEQANSIKNIIFPLTITSLSLENCHLKTLQNIPIPNKNITFLNLSNNNISILPWQYVSLNTKKFELDIRGNYLKCVCDNEWIFGVNKDVKTFFLLPQIIYVDDEFRERCKGMKCVREKIESINYRNNVTFGDEVELVCTVNGSNINQNPKKLDHLNYFRWITLSRNKNIIKLTKNNYLENVDHLNGKIKLKIYHASEDDLGVIACLCLWCKYPLFSLFEIRIKRNLTIDVFNDGRSDKFILQGYPLNNLLFKIKRLNDNVTEKPFYITDKTQSLFNKTLFFKQETTKEDITNFYIRDLRVFPKECTLCNEITWDLIDKEYEINLCNDENCARVKRYIGSLNHTKRRSRNYEVHSNKLNFSNKNNDNNYENKIITTIILLTVIVVVSILIAKYGSMFNLKNSKKYNLWKHYSRRTSKTEETMLQTTQLNITRDNSVSMSINSSSYSLKHVPIIDIKDITIGKKIGQGAYGEVFHGQWNIISTDNADSTKDPFLQTQPDKVKEVAVKSLRNLNFTADWDREAGLLSQLDNNNIVKFFGVSYNLKNEALIVMEYMNLGDLRNYLIKRSPPSTVDYSQFPPTLQMEELIEISKQICEGVAYLTSRQIVHRDIAARNCLVSGESDLMLFDYMLRPKTTIKISDFGMSRKLYSDVEYYKMCNNEGKLLPCRWLAPECIRLGKFSHYSDVWSLGITIWEIFSYGEVPFKHLNNNEIFSAIINGARPDFIKGAPKTIVDIIDNCLKKEPEERISAIECLTQLNLIT</sequence>
<name>A0A0K0FMU5_STRVS</name>
<evidence type="ECO:0000256" key="2">
    <source>
        <dbReference type="ARBA" id="ARBA00022692"/>
    </source>
</evidence>
<dbReference type="InterPro" id="IPR050122">
    <property type="entry name" value="RTK"/>
</dbReference>
<dbReference type="GO" id="GO:0007169">
    <property type="term" value="P:cell surface receptor protein tyrosine kinase signaling pathway"/>
    <property type="evidence" value="ECO:0007669"/>
    <property type="project" value="TreeGrafter"/>
</dbReference>
<evidence type="ECO:0000256" key="8">
    <source>
        <dbReference type="ARBA" id="ARBA00023180"/>
    </source>
</evidence>
<evidence type="ECO:0000256" key="5">
    <source>
        <dbReference type="ARBA" id="ARBA00022989"/>
    </source>
</evidence>
<organism evidence="11 12">
    <name type="scientific">Strongyloides venezuelensis</name>
    <name type="common">Threadworm</name>
    <dbReference type="NCBI Taxonomy" id="75913"/>
    <lineage>
        <taxon>Eukaryota</taxon>
        <taxon>Metazoa</taxon>
        <taxon>Ecdysozoa</taxon>
        <taxon>Nematoda</taxon>
        <taxon>Chromadorea</taxon>
        <taxon>Rhabditida</taxon>
        <taxon>Tylenchina</taxon>
        <taxon>Panagrolaimomorpha</taxon>
        <taxon>Strongyloidoidea</taxon>
        <taxon>Strongyloididae</taxon>
        <taxon>Strongyloides</taxon>
    </lineage>
</organism>
<dbReference type="GO" id="GO:0007155">
    <property type="term" value="P:cell adhesion"/>
    <property type="evidence" value="ECO:0007669"/>
    <property type="project" value="UniProtKB-KW"/>
</dbReference>
<dbReference type="Gene3D" id="3.80.10.10">
    <property type="entry name" value="Ribonuclease Inhibitor"/>
    <property type="match status" value="1"/>
</dbReference>
<dbReference type="STRING" id="75913.A0A0K0FMU5"/>
<proteinExistence type="predicted"/>